<dbReference type="SUPFAM" id="SSF54160">
    <property type="entry name" value="Chromo domain-like"/>
    <property type="match status" value="1"/>
</dbReference>
<dbReference type="AlphaFoldDB" id="A0AAV1TBZ0"/>
<reference evidence="3" key="1">
    <citation type="submission" date="2024-01" db="EMBL/GenBank/DDBJ databases">
        <authorList>
            <person name="Webb A."/>
        </authorList>
    </citation>
    <scope>NUCLEOTIDE SEQUENCE</scope>
    <source>
        <strain evidence="3">Pm1</strain>
    </source>
</reference>
<sequence length="261" mass="30103">MGNAYKIELPRKMRTHPTFYVGRLRPYYQYEPVSRCEEHLYGREPKPPSSGPVSMNQSGRLAKRPVHAVQRCLDELQPARHEKNESNVCSQVARTQKRPDRPNDRALRNCNHPLQDPRAHNAEIVHEPGHLATVPLDGSALEHQVVPTLEPHQVFPPPPHPLVDSRGGQRFLVERTLHHRDANSVRTSYLVHWRGYTPAWDSWEPRAQLIVDVLGLVEQSDETHPLHLKKGRHKKDLPEREYMDCKVSTHSAISEEMRAFQ</sequence>
<comment type="caution">
    <text evidence="3">The sequence shown here is derived from an EMBL/GenBank/DDBJ whole genome shotgun (WGS) entry which is preliminary data.</text>
</comment>
<evidence type="ECO:0000259" key="2">
    <source>
        <dbReference type="PROSITE" id="PS50013"/>
    </source>
</evidence>
<accession>A0AAV1TBZ0</accession>
<dbReference type="CDD" id="cd00024">
    <property type="entry name" value="CD_CSD"/>
    <property type="match status" value="1"/>
</dbReference>
<feature type="compositionally biased region" description="Basic and acidic residues" evidence="1">
    <location>
        <begin position="97"/>
        <end position="106"/>
    </location>
</feature>
<dbReference type="PROSITE" id="PS50013">
    <property type="entry name" value="CHROMO_2"/>
    <property type="match status" value="1"/>
</dbReference>
<evidence type="ECO:0000313" key="3">
    <source>
        <dbReference type="EMBL" id="CAK7910614.1"/>
    </source>
</evidence>
<feature type="compositionally biased region" description="Basic and acidic residues" evidence="1">
    <location>
        <begin position="72"/>
        <end position="85"/>
    </location>
</feature>
<dbReference type="InterPro" id="IPR000953">
    <property type="entry name" value="Chromo/chromo_shadow_dom"/>
</dbReference>
<dbReference type="Gene3D" id="2.40.50.40">
    <property type="match status" value="1"/>
</dbReference>
<dbReference type="InterPro" id="IPR016197">
    <property type="entry name" value="Chromo-like_dom_sf"/>
</dbReference>
<dbReference type="SMART" id="SM00298">
    <property type="entry name" value="CHROMO"/>
    <property type="match status" value="1"/>
</dbReference>
<dbReference type="Proteomes" id="UP001162060">
    <property type="component" value="Unassembled WGS sequence"/>
</dbReference>
<proteinExistence type="predicted"/>
<evidence type="ECO:0000256" key="1">
    <source>
        <dbReference type="SAM" id="MobiDB-lite"/>
    </source>
</evidence>
<evidence type="ECO:0000313" key="4">
    <source>
        <dbReference type="Proteomes" id="UP001162060"/>
    </source>
</evidence>
<feature type="domain" description="Chromo" evidence="2">
    <location>
        <begin position="171"/>
        <end position="209"/>
    </location>
</feature>
<name>A0AAV1TBZ0_9STRA</name>
<dbReference type="InterPro" id="IPR023780">
    <property type="entry name" value="Chromo_domain"/>
</dbReference>
<protein>
    <recommendedName>
        <fullName evidence="2">Chromo domain-containing protein</fullName>
    </recommendedName>
</protein>
<dbReference type="Pfam" id="PF00385">
    <property type="entry name" value="Chromo"/>
    <property type="match status" value="1"/>
</dbReference>
<feature type="region of interest" description="Disordered" evidence="1">
    <location>
        <begin position="40"/>
        <end position="106"/>
    </location>
</feature>
<organism evidence="3 4">
    <name type="scientific">Peronospora matthiolae</name>
    <dbReference type="NCBI Taxonomy" id="2874970"/>
    <lineage>
        <taxon>Eukaryota</taxon>
        <taxon>Sar</taxon>
        <taxon>Stramenopiles</taxon>
        <taxon>Oomycota</taxon>
        <taxon>Peronosporomycetes</taxon>
        <taxon>Peronosporales</taxon>
        <taxon>Peronosporaceae</taxon>
        <taxon>Peronospora</taxon>
    </lineage>
</organism>
<gene>
    <name evidence="3" type="ORF">PM001_LOCUS4182</name>
</gene>
<dbReference type="EMBL" id="CAKLBY020000036">
    <property type="protein sequence ID" value="CAK7910614.1"/>
    <property type="molecule type" value="Genomic_DNA"/>
</dbReference>